<organism evidence="1 2">
    <name type="scientific">Dallia pectoralis</name>
    <name type="common">Alaska blackfish</name>
    <dbReference type="NCBI Taxonomy" id="75939"/>
    <lineage>
        <taxon>Eukaryota</taxon>
        <taxon>Metazoa</taxon>
        <taxon>Chordata</taxon>
        <taxon>Craniata</taxon>
        <taxon>Vertebrata</taxon>
        <taxon>Euteleostomi</taxon>
        <taxon>Actinopterygii</taxon>
        <taxon>Neopterygii</taxon>
        <taxon>Teleostei</taxon>
        <taxon>Protacanthopterygii</taxon>
        <taxon>Esociformes</taxon>
        <taxon>Umbridae</taxon>
        <taxon>Dallia</taxon>
    </lineage>
</organism>
<evidence type="ECO:0000313" key="2">
    <source>
        <dbReference type="Proteomes" id="UP001157502"/>
    </source>
</evidence>
<accession>A0ACC2FE94</accession>
<reference evidence="1" key="1">
    <citation type="submission" date="2021-05" db="EMBL/GenBank/DDBJ databases">
        <authorList>
            <person name="Pan Q."/>
            <person name="Jouanno E."/>
            <person name="Zahm M."/>
            <person name="Klopp C."/>
            <person name="Cabau C."/>
            <person name="Louis A."/>
            <person name="Berthelot C."/>
            <person name="Parey E."/>
            <person name="Roest Crollius H."/>
            <person name="Montfort J."/>
            <person name="Robinson-Rechavi M."/>
            <person name="Bouchez O."/>
            <person name="Lampietro C."/>
            <person name="Lopez Roques C."/>
            <person name="Donnadieu C."/>
            <person name="Postlethwait J."/>
            <person name="Bobe J."/>
            <person name="Dillon D."/>
            <person name="Chandos A."/>
            <person name="von Hippel F."/>
            <person name="Guiguen Y."/>
        </authorList>
    </citation>
    <scope>NUCLEOTIDE SEQUENCE</scope>
    <source>
        <strain evidence="1">YG-Jan2019</strain>
    </source>
</reference>
<keyword evidence="2" id="KW-1185">Reference proteome</keyword>
<gene>
    <name evidence="1" type="ORF">DPEC_G00305860</name>
</gene>
<proteinExistence type="predicted"/>
<name>A0ACC2FE94_DALPE</name>
<evidence type="ECO:0000313" key="1">
    <source>
        <dbReference type="EMBL" id="KAJ7989565.1"/>
    </source>
</evidence>
<sequence>MFDVFLNRWPTQHEVIVVGDSVNISGQNDMDVVKVPESRLADDLGGLWEHFRFTDCSLAEERARVTVTVPTSDKDSLAVGCCGRRVRRE</sequence>
<protein>
    <submittedName>
        <fullName evidence="1">Uncharacterized protein</fullName>
    </submittedName>
</protein>
<dbReference type="EMBL" id="CM055756">
    <property type="protein sequence ID" value="KAJ7989565.1"/>
    <property type="molecule type" value="Genomic_DNA"/>
</dbReference>
<dbReference type="Proteomes" id="UP001157502">
    <property type="component" value="Chromosome 29"/>
</dbReference>
<comment type="caution">
    <text evidence="1">The sequence shown here is derived from an EMBL/GenBank/DDBJ whole genome shotgun (WGS) entry which is preliminary data.</text>
</comment>